<name>A0A9W6TL98_9STRA</name>
<protein>
    <submittedName>
        <fullName evidence="2">Unnamed protein product</fullName>
    </submittedName>
</protein>
<feature type="signal peptide" evidence="1">
    <location>
        <begin position="1"/>
        <end position="20"/>
    </location>
</feature>
<keyword evidence="3" id="KW-1185">Reference proteome</keyword>
<reference evidence="2" key="1">
    <citation type="submission" date="2023-04" db="EMBL/GenBank/DDBJ databases">
        <title>Phytophthora lilii NBRC 32176.</title>
        <authorList>
            <person name="Ichikawa N."/>
            <person name="Sato H."/>
            <person name="Tonouchi N."/>
        </authorList>
    </citation>
    <scope>NUCLEOTIDE SEQUENCE</scope>
    <source>
        <strain evidence="2">NBRC 32176</strain>
    </source>
</reference>
<dbReference type="EMBL" id="BSXW01000230">
    <property type="protein sequence ID" value="GMF15770.1"/>
    <property type="molecule type" value="Genomic_DNA"/>
</dbReference>
<keyword evidence="1" id="KW-0732">Signal</keyword>
<comment type="caution">
    <text evidence="2">The sequence shown here is derived from an EMBL/GenBank/DDBJ whole genome shotgun (WGS) entry which is preliminary data.</text>
</comment>
<dbReference type="PANTHER" id="PTHR33714">
    <property type="entry name" value="COUNTING FACTOR-ASSOCIATED PROTEIN A-RELATED"/>
    <property type="match status" value="1"/>
</dbReference>
<proteinExistence type="predicted"/>
<accession>A0A9W6TL98</accession>
<gene>
    <name evidence="2" type="ORF">Plil01_000548800</name>
</gene>
<dbReference type="OrthoDB" id="128049at2759"/>
<evidence type="ECO:0000313" key="3">
    <source>
        <dbReference type="Proteomes" id="UP001165083"/>
    </source>
</evidence>
<evidence type="ECO:0000256" key="1">
    <source>
        <dbReference type="SAM" id="SignalP"/>
    </source>
</evidence>
<organism evidence="2 3">
    <name type="scientific">Phytophthora lilii</name>
    <dbReference type="NCBI Taxonomy" id="2077276"/>
    <lineage>
        <taxon>Eukaryota</taxon>
        <taxon>Sar</taxon>
        <taxon>Stramenopiles</taxon>
        <taxon>Oomycota</taxon>
        <taxon>Peronosporomycetes</taxon>
        <taxon>Peronosporales</taxon>
        <taxon>Peronosporaceae</taxon>
        <taxon>Phytophthora</taxon>
    </lineage>
</organism>
<sequence length="1921" mass="208791">MWLWCLGVIATTLSLDAVDGYSYRTSLAVFDDESCSSPASVVKFTQGWSCGWVEDHYNLPCQSNGVTSFVSDCDVYSIGGYDNYGLPAQVFGDSAPYLVVEEYNIPGMGECGVWSWSYDYGLGDVTAYRLDEDCHSSVDGMSSTKLSLGDTLRITKYSDRYCNYIWWEKEVTWAMATQHQCVENTKYYLRGGKPSMAAVALFDDMSCSETPTKISFTQNFGCSARQDAAMSVCGPNGPTQYSISSCTADYSALTSSVFHNDNNPYVMVERFSNWLCGAVQSVTVYAADGLCHANPDEGISFRATLNPDGSATITSFIDLYCGQSAVNTEVTKSMLTHFSCVSEGCDSPDGCSVRYSVGGLGGPPARGSLTAVAVYDSSSCSPPAIRMELSRSLVCKPQEKSWDPICANDGGVYTISDCTDYSAGGWDSHGLLNQSFGPSESYLVVEEYDTSLGSCGDTNAITGVTAYRLDGNCHTSLDGLTSTKLMLDRTLTIAKYLDPQCTIVASGMDVTWEMAFSSLCFGDNKKSFFSGALPDLTAVILYDDSTCSEHPVKLTFTQLFGCNGPLDSSQASCVSDGPARFSASSCTRDYTGLTTKTFGDDTPYLMVEEFSDYWCGQLQKAEVFVADDLCHTSTDGTSFRASITKEGSATITTFLDPSCDTVDNTIAMSKRKLIESYTCSASTECGVNGALCSKRISYGGLGGPMSNGKMTSVRVYGESSCSQPSTMVTFTRDLVCTPQTSPWSPVCAQDGDEYVVSDCTNYRSGGWDDHDTLIHAFSFFSPISPYLLVEKYDTSLGTCGDDIALDSATAYLLDETICHTNRDGSTSTNLMLGHTLIVTNYEDPHCTFVASQTEVSWSMAYWGSCEKGDTEATRYSFRGNTPEMTVVSVFADESCSKNPVKVTFTQDFVCEAQQHPEKAVCTAEGSELYAISSCSGYYLGTVDTSYGFDIPYVMVEHFSDDWCGQVLDVIVYTADGSCHSNTDELTSFRVTITPEGSTTITTYNDSICTVVSDNTVLSKRELTSYRCNQDTTCSNDDGRGCSTRITAGGLGGPRSRGQMTAVTMYANNKCSQPAFTMELSKEIVCTPQADSSRPVCDEAEDLSFSSDCTFYYRGGDNDFGLIDQAFSGFGPYLVIEEYNEWCGRYENVENVTIYHLDEECHVAHDGTASTKLTLGLSLTVTEFADTSCTVMTSETEIQLVDAVYSGCYTQPTTISRLRSGLPDLTAVVVYDNDFCSGIPVEITFTQYFKCQAEISPTCKQDSDNQYSISSCTRDYFGLTKSAFGDEIPHVVVEDFLDQRCELLQRSTVYIADGTCHSSIDGTSFQATLGSDSSVTITLFSDAACKNVTTSNYVRSEIFSYSCIQNDGCTNAGRYGCGRKISIGGLGGSPSFGRMTGIVTYDDNSCSQPATSVTFTRELTCNSQKDNETACVSSGNVYSSSHCVNSTDTSTTYRFLDEAFGWRTHLFMQRYDSSLGYCGEQKALAAANAYLLDENCHASSSYSASVKLTFGKSLTISNYDGPDCSDLISETMVTWDMATYGSCDSENTRYYLRGPTADFTAVAVFDDRTCYSTPVKLTLTKLFGCNVDQDAQKASCRRDGSTLYSVSSCVGDYLEFVDTTFGNHTPYVIERKFSDGWCGILESVTVYVADGTCHSNTDDATSFKVTLKVDGQTTIVNYDDPNCRSESTNSIANVGYDGYDTTCQTNIYCGNPDGSACSKQFSVGGVRDSGPTSAAVVTVYDDSSCAGAPVQLVATNQLVCSTPGESWCNGSSNGEKTVYQEQSCVDDVATFTISTFDSTPYLAVERYISGTNCRTQESAIVYNADGKCHYNIADGTHFRILPSVGGSVTIATYPNSLCEDSEADYITVGTKYIGTDACYEGNLRFYADMNPKQVLIDYKAREEIMFPEWLWEPTPRRVFVSS</sequence>
<evidence type="ECO:0000313" key="2">
    <source>
        <dbReference type="EMBL" id="GMF15770.1"/>
    </source>
</evidence>
<feature type="chain" id="PRO_5040744947" evidence="1">
    <location>
        <begin position="21"/>
        <end position="1921"/>
    </location>
</feature>
<dbReference type="PANTHER" id="PTHR33714:SF3">
    <property type="entry name" value="COUNTING FACTOR-ASSOCIATED PROTEIN A-RELATED"/>
    <property type="match status" value="1"/>
</dbReference>
<dbReference type="Proteomes" id="UP001165083">
    <property type="component" value="Unassembled WGS sequence"/>
</dbReference>